<feature type="compositionally biased region" description="Basic and acidic residues" evidence="1">
    <location>
        <begin position="221"/>
        <end position="233"/>
    </location>
</feature>
<protein>
    <submittedName>
        <fullName evidence="4">Uncharacterized protein</fullName>
    </submittedName>
</protein>
<dbReference type="AlphaFoldDB" id="A0A9P9E6G5"/>
<sequence>MDSAYQSQTSAGRRGTTRPEGYPQDNRGQMSNTFMTGDIYSPTLSSDTLGAFQEQHTDMSQMQLPSAGGELDSGDNTFAYANYTTGQDFSQFTATSIPRFTPTTNIDMNSQWGIYDTQAFGAPFNFNNYPKSSHSLDTALYSSQDASDMLFNGPAPLQRQLSKPRLDTSVRPSALRNTSYNSAQGIRRTSAQDPVYGPYVMSPSSVVSVHLPNVPTEFEQHQTLESRAEKEETASTSFATQSIHDDDDDLLSPSDAAEAKTMEEEQGRIARSHPLYQAQPDEAGKYHCPHEGKPGCNHKPTPLKCNYDKYVDSHLKPFRCNKKVCVGVQFSSTACLLRHEREAHGMHGHGSRPHLCHFTDCERSVPGNGFPRRYNLFDHMKRVHDFTGPTTEPSPPAPQAQTTRKSSSRKRKSVADEPSEKRQKVTKPSPEQQLQQLRNQLQEDFLSKKQSIIDILTNLGGPKDLDDDLQLTKEVLCLHEISTKFRKSVGG</sequence>
<feature type="region of interest" description="Disordered" evidence="1">
    <location>
        <begin position="384"/>
        <end position="433"/>
    </location>
</feature>
<dbReference type="InterPro" id="IPR059095">
    <property type="entry name" value="Znf_C2H2_17_2nd"/>
</dbReference>
<comment type="caution">
    <text evidence="4">The sequence shown here is derived from an EMBL/GenBank/DDBJ whole genome shotgun (WGS) entry which is preliminary data.</text>
</comment>
<name>A0A9P9E6G5_9PLEO</name>
<accession>A0A9P9E6G5</accession>
<feature type="region of interest" description="Disordered" evidence="1">
    <location>
        <begin position="1"/>
        <end position="37"/>
    </location>
</feature>
<feature type="domain" description="C2H2-domain containing protein second zinc finger" evidence="2">
    <location>
        <begin position="353"/>
        <end position="384"/>
    </location>
</feature>
<gene>
    <name evidence="4" type="ORF">B0J11DRAFT_222173</name>
</gene>
<evidence type="ECO:0000259" key="2">
    <source>
        <dbReference type="Pfam" id="PF26176"/>
    </source>
</evidence>
<dbReference type="InterPro" id="IPR059009">
    <property type="entry name" value="Znf_C2H2_17_1st"/>
</dbReference>
<feature type="compositionally biased region" description="Polar residues" evidence="1">
    <location>
        <begin position="1"/>
        <end position="11"/>
    </location>
</feature>
<evidence type="ECO:0000256" key="1">
    <source>
        <dbReference type="SAM" id="MobiDB-lite"/>
    </source>
</evidence>
<evidence type="ECO:0000313" key="5">
    <source>
        <dbReference type="Proteomes" id="UP000700596"/>
    </source>
</evidence>
<proteinExistence type="predicted"/>
<keyword evidence="5" id="KW-1185">Reference proteome</keyword>
<dbReference type="EMBL" id="JAGMWT010000003">
    <property type="protein sequence ID" value="KAH7132280.1"/>
    <property type="molecule type" value="Genomic_DNA"/>
</dbReference>
<dbReference type="Proteomes" id="UP000700596">
    <property type="component" value="Unassembled WGS sequence"/>
</dbReference>
<evidence type="ECO:0000259" key="3">
    <source>
        <dbReference type="Pfam" id="PF26177"/>
    </source>
</evidence>
<dbReference type="Pfam" id="PF26176">
    <property type="entry name" value="zf_C2H2_17_2"/>
    <property type="match status" value="1"/>
</dbReference>
<evidence type="ECO:0000313" key="4">
    <source>
        <dbReference type="EMBL" id="KAH7132280.1"/>
    </source>
</evidence>
<dbReference type="Pfam" id="PF26177">
    <property type="entry name" value="zf_C2H2_17_1st"/>
    <property type="match status" value="1"/>
</dbReference>
<reference evidence="4" key="1">
    <citation type="journal article" date="2021" name="Nat. Commun.">
        <title>Genetic determinants of endophytism in the Arabidopsis root mycobiome.</title>
        <authorList>
            <person name="Mesny F."/>
            <person name="Miyauchi S."/>
            <person name="Thiergart T."/>
            <person name="Pickel B."/>
            <person name="Atanasova L."/>
            <person name="Karlsson M."/>
            <person name="Huettel B."/>
            <person name="Barry K.W."/>
            <person name="Haridas S."/>
            <person name="Chen C."/>
            <person name="Bauer D."/>
            <person name="Andreopoulos W."/>
            <person name="Pangilinan J."/>
            <person name="LaButti K."/>
            <person name="Riley R."/>
            <person name="Lipzen A."/>
            <person name="Clum A."/>
            <person name="Drula E."/>
            <person name="Henrissat B."/>
            <person name="Kohler A."/>
            <person name="Grigoriev I.V."/>
            <person name="Martin F.M."/>
            <person name="Hacquard S."/>
        </authorList>
    </citation>
    <scope>NUCLEOTIDE SEQUENCE</scope>
    <source>
        <strain evidence="4">MPI-CAGE-CH-0243</strain>
    </source>
</reference>
<feature type="domain" description="C2H2-domain containing protein first zinc finger" evidence="3">
    <location>
        <begin position="316"/>
        <end position="345"/>
    </location>
</feature>
<feature type="compositionally biased region" description="Basic and acidic residues" evidence="1">
    <location>
        <begin position="413"/>
        <end position="423"/>
    </location>
</feature>
<organism evidence="4 5">
    <name type="scientific">Dendryphion nanum</name>
    <dbReference type="NCBI Taxonomy" id="256645"/>
    <lineage>
        <taxon>Eukaryota</taxon>
        <taxon>Fungi</taxon>
        <taxon>Dikarya</taxon>
        <taxon>Ascomycota</taxon>
        <taxon>Pezizomycotina</taxon>
        <taxon>Dothideomycetes</taxon>
        <taxon>Pleosporomycetidae</taxon>
        <taxon>Pleosporales</taxon>
        <taxon>Torulaceae</taxon>
        <taxon>Dendryphion</taxon>
    </lineage>
</organism>
<dbReference type="OrthoDB" id="5062908at2759"/>
<feature type="region of interest" description="Disordered" evidence="1">
    <location>
        <begin position="221"/>
        <end position="253"/>
    </location>
</feature>
<feature type="compositionally biased region" description="Polar residues" evidence="1">
    <location>
        <begin position="26"/>
        <end position="35"/>
    </location>
</feature>